<dbReference type="PANTHER" id="PTHR42917">
    <property type="entry name" value="2,4-DIENOYL-COA REDUCTASE"/>
    <property type="match status" value="1"/>
</dbReference>
<evidence type="ECO:0000256" key="1">
    <source>
        <dbReference type="ARBA" id="ARBA00001917"/>
    </source>
</evidence>
<dbReference type="KEGG" id="obj:EIO64_06855"/>
<dbReference type="Pfam" id="PF07992">
    <property type="entry name" value="Pyr_redox_2"/>
    <property type="match status" value="1"/>
</dbReference>
<dbReference type="InterPro" id="IPR036188">
    <property type="entry name" value="FAD/NAD-bd_sf"/>
</dbReference>
<evidence type="ECO:0000256" key="3">
    <source>
        <dbReference type="ARBA" id="ARBA00022643"/>
    </source>
</evidence>
<keyword evidence="7" id="KW-1185">Reference proteome</keyword>
<keyword evidence="2" id="KW-0285">Flavoprotein</keyword>
<evidence type="ECO:0000313" key="6">
    <source>
        <dbReference type="EMBL" id="QCI58979.1"/>
    </source>
</evidence>
<dbReference type="SUPFAM" id="SSF51971">
    <property type="entry name" value="Nucleotide-binding domain"/>
    <property type="match status" value="1"/>
</dbReference>
<dbReference type="PANTHER" id="PTHR42917:SF2">
    <property type="entry name" value="2,4-DIENOYL-COA REDUCTASE [(2E)-ENOYL-COA-PRODUCING]"/>
    <property type="match status" value="1"/>
</dbReference>
<dbReference type="Gene3D" id="3.50.50.60">
    <property type="entry name" value="FAD/NAD(P)-binding domain"/>
    <property type="match status" value="2"/>
</dbReference>
<comment type="cofactor">
    <cofactor evidence="1">
        <name>FMN</name>
        <dbReference type="ChEBI" id="CHEBI:58210"/>
    </cofactor>
</comment>
<dbReference type="AlphaFoldDB" id="A0A4D7AJB7"/>
<evidence type="ECO:0000313" key="7">
    <source>
        <dbReference type="Proteomes" id="UP000298642"/>
    </source>
</evidence>
<evidence type="ECO:0000259" key="5">
    <source>
        <dbReference type="Pfam" id="PF07992"/>
    </source>
</evidence>
<dbReference type="InterPro" id="IPR023753">
    <property type="entry name" value="FAD/NAD-binding_dom"/>
</dbReference>
<sequence>MIPSGACDSNGEIRKLQEWMLCRLEKQGISVHLNREISVEEIRSSGFDTVILATGAGSTVSDPIKGADKAIPAASAIKDISNIGKKVIVVGGSIMGLETAACLTQAGRKVTVLEALPKILDCNFISQAYKTVISDFIEHLNIEIITNSRVIEITDEGVILAPCDDSGEKDFIRADSVVMSFGSKQSKPHVPVDYGKDIAVYEVNSIQNSDDFYNPVCQAFEVAYHLGQEQSAPSAHIR</sequence>
<accession>A0A4D7AJB7</accession>
<evidence type="ECO:0000256" key="4">
    <source>
        <dbReference type="ARBA" id="ARBA00023002"/>
    </source>
</evidence>
<evidence type="ECO:0000256" key="2">
    <source>
        <dbReference type="ARBA" id="ARBA00022630"/>
    </source>
</evidence>
<reference evidence="7" key="1">
    <citation type="submission" date="2018-12" db="EMBL/GenBank/DDBJ databases">
        <title>Dusodibacter welbiota gen. nov., sp. nov., isolated from human faeces and emended description of the Oscillibacter genus.</title>
        <authorList>
            <person name="Le Roy T."/>
            <person name="Van der Smissen P."/>
            <person name="Delzenne N."/>
            <person name="Muccioli G."/>
            <person name="Collet J.F."/>
            <person name="Cani P.D."/>
        </authorList>
    </citation>
    <scope>NUCLEOTIDE SEQUENCE [LARGE SCALE GENOMIC DNA]</scope>
    <source>
        <strain evidence="7">J115</strain>
    </source>
</reference>
<dbReference type="EMBL" id="CP034413">
    <property type="protein sequence ID" value="QCI58979.1"/>
    <property type="molecule type" value="Genomic_DNA"/>
</dbReference>
<dbReference type="GO" id="GO:0016491">
    <property type="term" value="F:oxidoreductase activity"/>
    <property type="evidence" value="ECO:0007669"/>
    <property type="project" value="UniProtKB-KW"/>
</dbReference>
<keyword evidence="3" id="KW-0288">FMN</keyword>
<protein>
    <submittedName>
        <fullName evidence="6">NAD(P)/FAD-dependent oxidoreductase</fullName>
    </submittedName>
</protein>
<feature type="domain" description="FAD/NAD(P)-binding" evidence="5">
    <location>
        <begin position="15"/>
        <end position="187"/>
    </location>
</feature>
<dbReference type="InterPro" id="IPR051793">
    <property type="entry name" value="NADH:flavin_oxidoreductase"/>
</dbReference>
<name>A0A4D7AJB7_9FIRM</name>
<dbReference type="PRINTS" id="PR00411">
    <property type="entry name" value="PNDRDTASEI"/>
</dbReference>
<proteinExistence type="predicted"/>
<gene>
    <name evidence="6" type="ORF">EIO64_06855</name>
</gene>
<dbReference type="RefSeq" id="WP_136891053.1">
    <property type="nucleotide sequence ID" value="NZ_CP034413.3"/>
</dbReference>
<dbReference type="Proteomes" id="UP000298642">
    <property type="component" value="Chromosome"/>
</dbReference>
<dbReference type="PRINTS" id="PR00368">
    <property type="entry name" value="FADPNR"/>
</dbReference>
<organism evidence="6 7">
    <name type="scientific">Dysosmobacter welbionis</name>
    <dbReference type="NCBI Taxonomy" id="2093857"/>
    <lineage>
        <taxon>Bacteria</taxon>
        <taxon>Bacillati</taxon>
        <taxon>Bacillota</taxon>
        <taxon>Clostridia</taxon>
        <taxon>Eubacteriales</taxon>
        <taxon>Oscillospiraceae</taxon>
        <taxon>Dysosmobacter</taxon>
    </lineage>
</organism>
<keyword evidence="4" id="KW-0560">Oxidoreductase</keyword>